<dbReference type="EMBL" id="ML977322">
    <property type="protein sequence ID" value="KAF2115905.1"/>
    <property type="molecule type" value="Genomic_DNA"/>
</dbReference>
<gene>
    <name evidence="2" type="ORF">BDV96DRAFT_60925</name>
</gene>
<evidence type="ECO:0000313" key="2">
    <source>
        <dbReference type="EMBL" id="KAF2115905.1"/>
    </source>
</evidence>
<dbReference type="AlphaFoldDB" id="A0A6A5Z9G3"/>
<evidence type="ECO:0000313" key="3">
    <source>
        <dbReference type="Proteomes" id="UP000799770"/>
    </source>
</evidence>
<feature type="compositionally biased region" description="Basic residues" evidence="1">
    <location>
        <begin position="459"/>
        <end position="476"/>
    </location>
</feature>
<proteinExistence type="predicted"/>
<feature type="region of interest" description="Disordered" evidence="1">
    <location>
        <begin position="59"/>
        <end position="100"/>
    </location>
</feature>
<accession>A0A6A5Z9G3</accession>
<dbReference type="Proteomes" id="UP000799770">
    <property type="component" value="Unassembled WGS sequence"/>
</dbReference>
<reference evidence="2" key="1">
    <citation type="journal article" date="2020" name="Stud. Mycol.">
        <title>101 Dothideomycetes genomes: a test case for predicting lifestyles and emergence of pathogens.</title>
        <authorList>
            <person name="Haridas S."/>
            <person name="Albert R."/>
            <person name="Binder M."/>
            <person name="Bloem J."/>
            <person name="Labutti K."/>
            <person name="Salamov A."/>
            <person name="Andreopoulos B."/>
            <person name="Baker S."/>
            <person name="Barry K."/>
            <person name="Bills G."/>
            <person name="Bluhm B."/>
            <person name="Cannon C."/>
            <person name="Castanera R."/>
            <person name="Culley D."/>
            <person name="Daum C."/>
            <person name="Ezra D."/>
            <person name="Gonzalez J."/>
            <person name="Henrissat B."/>
            <person name="Kuo A."/>
            <person name="Liang C."/>
            <person name="Lipzen A."/>
            <person name="Lutzoni F."/>
            <person name="Magnuson J."/>
            <person name="Mondo S."/>
            <person name="Nolan M."/>
            <person name="Ohm R."/>
            <person name="Pangilinan J."/>
            <person name="Park H.-J."/>
            <person name="Ramirez L."/>
            <person name="Alfaro M."/>
            <person name="Sun H."/>
            <person name="Tritt A."/>
            <person name="Yoshinaga Y."/>
            <person name="Zwiers L.-H."/>
            <person name="Turgeon B."/>
            <person name="Goodwin S."/>
            <person name="Spatafora J."/>
            <person name="Crous P."/>
            <person name="Grigoriev I."/>
        </authorList>
    </citation>
    <scope>NUCLEOTIDE SEQUENCE</scope>
    <source>
        <strain evidence="2">CBS 627.86</strain>
    </source>
</reference>
<evidence type="ECO:0000256" key="1">
    <source>
        <dbReference type="SAM" id="MobiDB-lite"/>
    </source>
</evidence>
<organism evidence="2 3">
    <name type="scientific">Lophiotrema nucula</name>
    <dbReference type="NCBI Taxonomy" id="690887"/>
    <lineage>
        <taxon>Eukaryota</taxon>
        <taxon>Fungi</taxon>
        <taxon>Dikarya</taxon>
        <taxon>Ascomycota</taxon>
        <taxon>Pezizomycotina</taxon>
        <taxon>Dothideomycetes</taxon>
        <taxon>Pleosporomycetidae</taxon>
        <taxon>Pleosporales</taxon>
        <taxon>Lophiotremataceae</taxon>
        <taxon>Lophiotrema</taxon>
    </lineage>
</organism>
<feature type="region of interest" description="Disordered" evidence="1">
    <location>
        <begin position="847"/>
        <end position="961"/>
    </location>
</feature>
<feature type="region of interest" description="Disordered" evidence="1">
    <location>
        <begin position="457"/>
        <end position="548"/>
    </location>
</feature>
<feature type="compositionally biased region" description="Acidic residues" evidence="1">
    <location>
        <begin position="865"/>
        <end position="875"/>
    </location>
</feature>
<name>A0A6A5Z9G3_9PLEO</name>
<feature type="compositionally biased region" description="Polar residues" evidence="1">
    <location>
        <begin position="66"/>
        <end position="100"/>
    </location>
</feature>
<dbReference type="OrthoDB" id="3792198at2759"/>
<feature type="compositionally biased region" description="Acidic residues" evidence="1">
    <location>
        <begin position="950"/>
        <end position="961"/>
    </location>
</feature>
<feature type="region of interest" description="Disordered" evidence="1">
    <location>
        <begin position="662"/>
        <end position="701"/>
    </location>
</feature>
<sequence length="961" mass="108177">MPVTRSYWRQTSATRSGRCYNMERSTKALKKSTSIIAPPLLLSVEEMGSMGQVPPLQLKAKGARSGVSTRRIVSSSNQAQRDPTRLTASSTQHSETAQQRSGLSMQDFVLYQANQVVSDAMVVKRFVATALDPTKLRLKATLDDHSAITSTIETYLFEVNLEVSNMMDRMIRDAHCKALEILSKDDNQPLPFFNVDLIQGADFKEFKPGCTLDATAGMRDWYCMVSRESMVQYRRADYNIKDNLAICKKLRAAKRRCQVPDDINMLPRGRVLPLLSPKKQKSRAALAEVPMSQPDVTSNSTAGFASNTPHASVALTDKPHGPQLHGMEKLLDHHNELLNRAKLRSSRFNSFTTQEHGASLDTMTVIAQAIEDGKLNPPSKEVQSQMDEYMLRRKGVVPDVTRLSAAERDGQAQADTPGDGMNEIALADALLAAIYSDEERMRKNNAEREAFIIEEVGRRKEHSKRQRPRQSGAKKQKLADGSAHRRDCATPSRKKKTKRPDGIEPEAKRQEANRGPTYRKRRRGKATLGPQPLEPGQQLPDSAYREPQEEGEQFAWRCGIKHALGYYYLAGDRKHCLGCGTHFRAMNSYRIMDFYLPPKSWVFQNAPQDVIWTPSSPSKEPRKGAPASHNAIAKDAYWAAVRKGATKETARRIGAQAVLDHFEAKRKAKIPPTPEPSPEPEPTPEPVILPPHPSGSQTMEHGQEIPDCYRWEKEREGEEFAWRCDGNHALGRYYMAGDKKTCPGCGSNRKGPSKKQTMDFYLPFGIAVRQTSDGLTHWKPRKPYNIKNSTQDNEDKQICSHNQRAARYYWEMRDKGTEHVEALTRAIEMTEEFLDKEEDAWVARQAKREAKKTYKSKANVRDSDTEMEDADDDESNIERKKDPTKASNHSVVDKQTLVTGDRSERNEDGGVIISLIAKKRGHDEVDSDTEEYDHFFEDEPTLAAPPVDSSSDEDISDSDSE</sequence>
<feature type="compositionally biased region" description="Pro residues" evidence="1">
    <location>
        <begin position="671"/>
        <end position="693"/>
    </location>
</feature>
<feature type="compositionally biased region" description="Basic and acidic residues" evidence="1">
    <location>
        <begin position="499"/>
        <end position="512"/>
    </location>
</feature>
<protein>
    <submittedName>
        <fullName evidence="2">Uncharacterized protein</fullName>
    </submittedName>
</protein>
<keyword evidence="3" id="KW-1185">Reference proteome</keyword>
<feature type="compositionally biased region" description="Low complexity" evidence="1">
    <location>
        <begin position="528"/>
        <end position="540"/>
    </location>
</feature>